<evidence type="ECO:0000256" key="1">
    <source>
        <dbReference type="SAM" id="MobiDB-lite"/>
    </source>
</evidence>
<dbReference type="PANTHER" id="PTHR22739">
    <property type="entry name" value="STRIATED MUSCLE ACTIVATOR OF RHO-DEPENDENT SIGNALING-RELATED"/>
    <property type="match status" value="1"/>
</dbReference>
<dbReference type="SMART" id="SM01283">
    <property type="entry name" value="Costars"/>
    <property type="match status" value="1"/>
</dbReference>
<dbReference type="InterPro" id="IPR038095">
    <property type="entry name" value="Costars_sf"/>
</dbReference>
<dbReference type="Gene3D" id="2.30.29.30">
    <property type="entry name" value="Pleckstrin-homology domain (PH domain)/Phosphotyrosine-binding domain (PTB)"/>
    <property type="match status" value="1"/>
</dbReference>
<sequence length="586" mass="63962">MAALGLQVGVREVWSEDGIVFDVTSSIRHNAATTQWAVLRSVCEIDALHQFLLSEHGGTDIPPLRANSFMGNARSISTRAASWLTALLEVVPPLPADAQIILLNFLDVCVQPFLSCQAVLWTAAAEVASGREPLVAPPVRACEIHSQPPFAVLCEGYLYKRAITSTSQAWRRRYFVLYNDGCLSYYSGASSLRPKGTLAISHDFFVGDSLASCHGFQLSDFSQTVYLDAPDTATKLTWMFKISTLVELMQSAAAIAHSEEHHVQASSLDDEACPPLAEASTFMRRVLSPSSSSPNAHRSCRSSINAILPVRDSLIETQEIALARALSYTSDAPGVTDALIERSQSYVNTRLERENQHRKSSALLEPSEARLPARFTADANEDDDDEEEEEEAEGERATAATKMGSASAATERSNGSAGEEEHSRSTPSAPALEGAVNELSKLRAQFELREREAAEEERHNPFSAKFDGGKATLRPGDAGYGTAKRGSLTEARAQKAQAWVEVEISRLFAVISEHGDTRQDGQVVITFGKLFWVYADISDTLVGILMRARRRGELSFDGEMLFQGMHDHVEIVIPSPAGLCGRDSRK</sequence>
<gene>
    <name evidence="3" type="ORF">CLEP1334_LOCUS5281</name>
</gene>
<feature type="compositionally biased region" description="Acidic residues" evidence="1">
    <location>
        <begin position="379"/>
        <end position="393"/>
    </location>
</feature>
<name>A0A7S0IRV3_9EUKA</name>
<evidence type="ECO:0000313" key="3">
    <source>
        <dbReference type="EMBL" id="CAD8530029.1"/>
    </source>
</evidence>
<dbReference type="InterPro" id="IPR011993">
    <property type="entry name" value="PH-like_dom_sf"/>
</dbReference>
<dbReference type="PROSITE" id="PS50003">
    <property type="entry name" value="PH_DOMAIN"/>
    <property type="match status" value="1"/>
</dbReference>
<dbReference type="GO" id="GO:0035025">
    <property type="term" value="P:positive regulation of Rho protein signal transduction"/>
    <property type="evidence" value="ECO:0007669"/>
    <property type="project" value="InterPro"/>
</dbReference>
<proteinExistence type="predicted"/>
<dbReference type="EMBL" id="HBER01010627">
    <property type="protein sequence ID" value="CAD8530029.1"/>
    <property type="molecule type" value="Transcribed_RNA"/>
</dbReference>
<dbReference type="GO" id="GO:0045944">
    <property type="term" value="P:positive regulation of transcription by RNA polymerase II"/>
    <property type="evidence" value="ECO:0007669"/>
    <property type="project" value="TreeGrafter"/>
</dbReference>
<evidence type="ECO:0000259" key="2">
    <source>
        <dbReference type="PROSITE" id="PS50003"/>
    </source>
</evidence>
<dbReference type="SUPFAM" id="SSF50729">
    <property type="entry name" value="PH domain-like"/>
    <property type="match status" value="1"/>
</dbReference>
<dbReference type="Gene3D" id="1.10.10.1540">
    <property type="entry name" value="Costar domain"/>
    <property type="match status" value="1"/>
</dbReference>
<feature type="domain" description="PH" evidence="2">
    <location>
        <begin position="151"/>
        <end position="247"/>
    </location>
</feature>
<dbReference type="GO" id="GO:0003779">
    <property type="term" value="F:actin binding"/>
    <property type="evidence" value="ECO:0007669"/>
    <property type="project" value="InterPro"/>
</dbReference>
<accession>A0A7S0IRV3</accession>
<protein>
    <recommendedName>
        <fullName evidence="2">PH domain-containing protein</fullName>
    </recommendedName>
</protein>
<reference evidence="3" key="1">
    <citation type="submission" date="2021-01" db="EMBL/GenBank/DDBJ databases">
        <authorList>
            <person name="Corre E."/>
            <person name="Pelletier E."/>
            <person name="Niang G."/>
            <person name="Scheremetjew M."/>
            <person name="Finn R."/>
            <person name="Kale V."/>
            <person name="Holt S."/>
            <person name="Cochrane G."/>
            <person name="Meng A."/>
            <person name="Brown T."/>
            <person name="Cohen L."/>
        </authorList>
    </citation>
    <scope>NUCLEOTIDE SEQUENCE</scope>
    <source>
        <strain evidence="3">RCC1130</strain>
    </source>
</reference>
<dbReference type="InterPro" id="IPR001849">
    <property type="entry name" value="PH_domain"/>
</dbReference>
<dbReference type="Pfam" id="PF00169">
    <property type="entry name" value="PH"/>
    <property type="match status" value="1"/>
</dbReference>
<dbReference type="InterPro" id="IPR027817">
    <property type="entry name" value="Costars_dom"/>
</dbReference>
<feature type="compositionally biased region" description="Polar residues" evidence="1">
    <location>
        <begin position="407"/>
        <end position="416"/>
    </location>
</feature>
<dbReference type="AlphaFoldDB" id="A0A7S0IRV3"/>
<feature type="region of interest" description="Disordered" evidence="1">
    <location>
        <begin position="351"/>
        <end position="433"/>
    </location>
</feature>
<organism evidence="3">
    <name type="scientific">Calcidiscus leptoporus</name>
    <dbReference type="NCBI Taxonomy" id="127549"/>
    <lineage>
        <taxon>Eukaryota</taxon>
        <taxon>Haptista</taxon>
        <taxon>Haptophyta</taxon>
        <taxon>Prymnesiophyceae</taxon>
        <taxon>Coccolithales</taxon>
        <taxon>Calcidiscaceae</taxon>
        <taxon>Calcidiscus</taxon>
    </lineage>
</organism>
<dbReference type="InterPro" id="IPR026111">
    <property type="entry name" value="Abra"/>
</dbReference>
<dbReference type="SMART" id="SM00233">
    <property type="entry name" value="PH"/>
    <property type="match status" value="1"/>
</dbReference>
<feature type="region of interest" description="Disordered" evidence="1">
    <location>
        <begin position="451"/>
        <end position="475"/>
    </location>
</feature>
<feature type="compositionally biased region" description="Basic and acidic residues" evidence="1">
    <location>
        <begin position="451"/>
        <end position="460"/>
    </location>
</feature>
<dbReference type="PANTHER" id="PTHR22739:SF7">
    <property type="entry name" value="EG:152A3.3 PROTEIN-RELATED"/>
    <property type="match status" value="1"/>
</dbReference>
<dbReference type="Pfam" id="PF14705">
    <property type="entry name" value="Costars"/>
    <property type="match status" value="1"/>
</dbReference>